<name>A0A2B4RK19_STYPI</name>
<feature type="compositionally biased region" description="Polar residues" evidence="2">
    <location>
        <begin position="148"/>
        <end position="159"/>
    </location>
</feature>
<evidence type="ECO:0000256" key="2">
    <source>
        <dbReference type="SAM" id="MobiDB-lite"/>
    </source>
</evidence>
<dbReference type="InterPro" id="IPR029090">
    <property type="entry name" value="DUF4659"/>
</dbReference>
<dbReference type="Proteomes" id="UP000225706">
    <property type="component" value="Unassembled WGS sequence"/>
</dbReference>
<feature type="compositionally biased region" description="Basic and acidic residues" evidence="2">
    <location>
        <begin position="197"/>
        <end position="210"/>
    </location>
</feature>
<keyword evidence="1" id="KW-0175">Coiled coil</keyword>
<feature type="coiled-coil region" evidence="1">
    <location>
        <begin position="608"/>
        <end position="725"/>
    </location>
</feature>
<feature type="region of interest" description="Disordered" evidence="2">
    <location>
        <begin position="138"/>
        <end position="284"/>
    </location>
</feature>
<feature type="compositionally biased region" description="Polar residues" evidence="2">
    <location>
        <begin position="212"/>
        <end position="225"/>
    </location>
</feature>
<feature type="compositionally biased region" description="Basic and acidic residues" evidence="2">
    <location>
        <begin position="1"/>
        <end position="18"/>
    </location>
</feature>
<gene>
    <name evidence="3" type="primary">Ccdc177</name>
    <name evidence="3" type="ORF">AWC38_SpisGene18152</name>
</gene>
<evidence type="ECO:0000313" key="4">
    <source>
        <dbReference type="Proteomes" id="UP000225706"/>
    </source>
</evidence>
<protein>
    <submittedName>
        <fullName evidence="3">Coiled-coil domain-containing protein 177</fullName>
    </submittedName>
</protein>
<dbReference type="STRING" id="50429.A0A2B4RK19"/>
<comment type="caution">
    <text evidence="3">The sequence shown here is derived from an EMBL/GenBank/DDBJ whole genome shotgun (WGS) entry which is preliminary data.</text>
</comment>
<dbReference type="PANTHER" id="PTHR33663">
    <property type="entry name" value="COILED-COIL DOMAIN-CONTAINING PROTEIN 177"/>
    <property type="match status" value="1"/>
</dbReference>
<accession>A0A2B4RK19</accession>
<sequence length="798" mass="93994">MARERQGRKFSSVRERSLDSSTNDDWETLFEPSVTDKGKSQTSKADLDLDLFNFEEPAAQQSRYVLTSPRSLEACGRFGIKPVELLHKSLEEFVEEFRSLYDTDYPLLAVREVFQEHERQRLRKLKLCREERGRIIRERSSESAMSSQGRHFTSRSLSPENKLDKGWRTSHEEKENGRTPSPVDRQKYHRGSSPLSDRGKENMYAIDRKTSKPPSEQTNYRTRYASSPKSRSPVSPKGGSVNYVESSDSETEAEAKRTWSASVVYSHGHSPRTSKKPSSAGSFRKRANSLIKRTASMDSIDLLRSVPSASSGKGLSEKDQRIVNLMMSRHEEEERSRKERLMLELEWDEQRKIEEQLKKARQQQRQAEIWDTYKAKDAKQFEVRARRLRNEQRLKKDQLERLLSRDSAWQMEKRKQEQIRGTKMLAKKIKETEKKQKQVENMWQKQREDELHRNMSQLNLLDKHKTAFEKRNHLSAQEHLGTKMLAKKIKETEKKQKQVENMWQKQREDELHRNMSQLNLLDKHKTAFEKRNHLSAQEHLKVQSRNHSVKTRHTNTRKQLVQQLSQEEENLKHEVAIKHQNAVMNYQRQLTRKDNQMALNRIKREERIERQQEQLRRKANDMDEWRKELTVFREEKDKQAEGTAKMVIASKQHRVKSQLAAEKDEHQQNLVRVKQALEERKREIQEDIEVKDERSRMVNAEKDEIRRQNRDAARTSQAVRDLIREQTLRGKNVQFVNYRRSRNTEPTPLNPSGKQLIVGIFFGYSSSFDRMAEAAQHQAFVGRGPQTGHKNKSTLKLG</sequence>
<dbReference type="OrthoDB" id="200110at2759"/>
<reference evidence="4" key="1">
    <citation type="journal article" date="2017" name="bioRxiv">
        <title>Comparative analysis of the genomes of Stylophora pistillata and Acropora digitifera provides evidence for extensive differences between species of corals.</title>
        <authorList>
            <person name="Voolstra C.R."/>
            <person name="Li Y."/>
            <person name="Liew Y.J."/>
            <person name="Baumgarten S."/>
            <person name="Zoccola D."/>
            <person name="Flot J.-F."/>
            <person name="Tambutte S."/>
            <person name="Allemand D."/>
            <person name="Aranda M."/>
        </authorList>
    </citation>
    <scope>NUCLEOTIDE SEQUENCE [LARGE SCALE GENOMIC DNA]</scope>
</reference>
<dbReference type="EMBL" id="LSMT01000468">
    <property type="protein sequence ID" value="PFX17526.1"/>
    <property type="molecule type" value="Genomic_DNA"/>
</dbReference>
<proteinExistence type="predicted"/>
<keyword evidence="4" id="KW-1185">Reference proteome</keyword>
<dbReference type="AlphaFoldDB" id="A0A2B4RK19"/>
<evidence type="ECO:0000256" key="1">
    <source>
        <dbReference type="SAM" id="Coils"/>
    </source>
</evidence>
<feature type="compositionally biased region" description="Low complexity" evidence="2">
    <location>
        <begin position="226"/>
        <end position="241"/>
    </location>
</feature>
<organism evidence="3 4">
    <name type="scientific">Stylophora pistillata</name>
    <name type="common">Smooth cauliflower coral</name>
    <dbReference type="NCBI Taxonomy" id="50429"/>
    <lineage>
        <taxon>Eukaryota</taxon>
        <taxon>Metazoa</taxon>
        <taxon>Cnidaria</taxon>
        <taxon>Anthozoa</taxon>
        <taxon>Hexacorallia</taxon>
        <taxon>Scleractinia</taxon>
        <taxon>Astrocoeniina</taxon>
        <taxon>Pocilloporidae</taxon>
        <taxon>Stylophora</taxon>
    </lineage>
</organism>
<dbReference type="Pfam" id="PF15558">
    <property type="entry name" value="DUF4659"/>
    <property type="match status" value="1"/>
</dbReference>
<feature type="region of interest" description="Disordered" evidence="2">
    <location>
        <begin position="1"/>
        <end position="41"/>
    </location>
</feature>
<evidence type="ECO:0000313" key="3">
    <source>
        <dbReference type="EMBL" id="PFX17526.1"/>
    </source>
</evidence>
<feature type="coiled-coil region" evidence="1">
    <location>
        <begin position="550"/>
        <end position="581"/>
    </location>
</feature>
<dbReference type="PANTHER" id="PTHR33663:SF2">
    <property type="entry name" value="COILED-COIL DOMAIN-CONTAINING PROTEIN 177"/>
    <property type="match status" value="1"/>
</dbReference>
<feature type="compositionally biased region" description="Basic and acidic residues" evidence="2">
    <location>
        <begin position="161"/>
        <end position="177"/>
    </location>
</feature>